<evidence type="ECO:0000313" key="17">
    <source>
        <dbReference type="Proteomes" id="UP000035337"/>
    </source>
</evidence>
<sequence length="336" mass="35973">MLKVKKQMNKKIGVKILATGSYFPKKVLTNADLEKIVDTSDEWISTRTGIKERHISENNEPTSELAYKASLEAIKTAQIKNEDIDLIIVATVTPDMLFPSTACFLQTKLGLNSAPAFDLSAACSGFIYALATAKAYIESGLYKTVLIAGSEELSKFTDWTDRNTCVLFGDAAGAMILTASEENDDVLSVCLGADGSYSELLNMPAGGTVNPATVETVKGKLHTIKMAGKEVFKVAVTKMGIAAEKALVLAGKKPEEITLYIPHQANMRIIEAVAKKVGVTMDKVFVNIHKTGNTSSATTITALDEAIKTGKLKKGDLVELVAFGGGFTWGAAVIRI</sequence>
<evidence type="ECO:0000256" key="6">
    <source>
        <dbReference type="ARBA" id="ARBA00022679"/>
    </source>
</evidence>
<feature type="region of interest" description="ACP-binding" evidence="13">
    <location>
        <begin position="264"/>
        <end position="268"/>
    </location>
</feature>
<keyword evidence="8 13" id="KW-0443">Lipid metabolism</keyword>
<dbReference type="PANTHER" id="PTHR34069">
    <property type="entry name" value="3-OXOACYL-[ACYL-CARRIER-PROTEIN] SYNTHASE 3"/>
    <property type="match status" value="1"/>
</dbReference>
<accession>A0A0G3WIL4</accession>
<feature type="domain" description="Beta-ketoacyl-[acyl-carrier-protein] synthase III C-terminal" evidence="14">
    <location>
        <begin position="250"/>
        <end position="336"/>
    </location>
</feature>
<protein>
    <recommendedName>
        <fullName evidence="3 13">Beta-ketoacyl-[acyl-carrier-protein] synthase III</fullName>
        <shortName evidence="13">Beta-ketoacyl-ACP synthase III</shortName>
        <shortName evidence="13">KAS III</shortName>
        <ecNumber evidence="3 13">2.3.1.180</ecNumber>
    </recommendedName>
    <alternativeName>
        <fullName evidence="13">3-oxoacyl-[acyl-carrier-protein] synthase 3</fullName>
    </alternativeName>
    <alternativeName>
        <fullName evidence="13">3-oxoacyl-[acyl-carrier-protein] synthase III</fullName>
    </alternativeName>
</protein>
<evidence type="ECO:0000256" key="3">
    <source>
        <dbReference type="ARBA" id="ARBA00012333"/>
    </source>
</evidence>
<comment type="subunit">
    <text evidence="13">Homodimer.</text>
</comment>
<dbReference type="InterPro" id="IPR016039">
    <property type="entry name" value="Thiolase-like"/>
</dbReference>
<comment type="similarity">
    <text evidence="2 13">Belongs to the thiolase-like superfamily. FabH family.</text>
</comment>
<dbReference type="Pfam" id="PF08541">
    <property type="entry name" value="ACP_syn_III_C"/>
    <property type="match status" value="1"/>
</dbReference>
<keyword evidence="5 13" id="KW-0444">Lipid biosynthesis</keyword>
<dbReference type="InterPro" id="IPR013751">
    <property type="entry name" value="ACP_syn_III_N"/>
</dbReference>
<dbReference type="PATRIC" id="fig|1408281.3.peg.364"/>
<evidence type="ECO:0000259" key="15">
    <source>
        <dbReference type="Pfam" id="PF08545"/>
    </source>
</evidence>
<dbReference type="Proteomes" id="UP000035337">
    <property type="component" value="Chromosome"/>
</dbReference>
<evidence type="ECO:0000256" key="1">
    <source>
        <dbReference type="ARBA" id="ARBA00005194"/>
    </source>
</evidence>
<keyword evidence="17" id="KW-1185">Reference proteome</keyword>
<evidence type="ECO:0000256" key="5">
    <source>
        <dbReference type="ARBA" id="ARBA00022516"/>
    </source>
</evidence>
<comment type="catalytic activity">
    <reaction evidence="12">
        <text>malonyl-[ACP] + acetyl-CoA + H(+) = 3-oxobutanoyl-[ACP] + CO2 + CoA</text>
        <dbReference type="Rhea" id="RHEA:12080"/>
        <dbReference type="Rhea" id="RHEA-COMP:9623"/>
        <dbReference type="Rhea" id="RHEA-COMP:9625"/>
        <dbReference type="ChEBI" id="CHEBI:15378"/>
        <dbReference type="ChEBI" id="CHEBI:16526"/>
        <dbReference type="ChEBI" id="CHEBI:57287"/>
        <dbReference type="ChEBI" id="CHEBI:57288"/>
        <dbReference type="ChEBI" id="CHEBI:78449"/>
        <dbReference type="ChEBI" id="CHEBI:78450"/>
        <dbReference type="EC" id="2.3.1.180"/>
    </reaction>
    <physiologicalReaction direction="left-to-right" evidence="12">
        <dbReference type="Rhea" id="RHEA:12081"/>
    </physiologicalReaction>
</comment>
<reference evidence="16 17" key="1">
    <citation type="submission" date="2014-09" db="EMBL/GenBank/DDBJ databases">
        <title>Complete genome sequence of Endomicrobium proavitum.</title>
        <authorList>
            <person name="Zheng H."/>
        </authorList>
    </citation>
    <scope>NUCLEOTIDE SEQUENCE [LARGE SCALE GENOMIC DNA]</scope>
    <source>
        <strain evidence="16 17">Rsa215</strain>
    </source>
</reference>
<feature type="active site" evidence="13">
    <location>
        <position position="263"/>
    </location>
</feature>
<dbReference type="GO" id="GO:0004315">
    <property type="term" value="F:3-oxoacyl-[acyl-carrier-protein] synthase activity"/>
    <property type="evidence" value="ECO:0007669"/>
    <property type="project" value="InterPro"/>
</dbReference>
<dbReference type="InterPro" id="IPR013747">
    <property type="entry name" value="ACP_syn_III_C"/>
</dbReference>
<feature type="active site" evidence="13">
    <location>
        <position position="123"/>
    </location>
</feature>
<evidence type="ECO:0000256" key="11">
    <source>
        <dbReference type="ARBA" id="ARBA00023315"/>
    </source>
</evidence>
<gene>
    <name evidence="13 16" type="primary">fabH</name>
    <name evidence="16" type="ORF">Epro_0351</name>
</gene>
<evidence type="ECO:0000259" key="14">
    <source>
        <dbReference type="Pfam" id="PF08541"/>
    </source>
</evidence>
<feature type="domain" description="Beta-ketoacyl-[acyl-carrier-protein] synthase III N-terminal" evidence="15">
    <location>
        <begin position="117"/>
        <end position="195"/>
    </location>
</feature>
<evidence type="ECO:0000256" key="8">
    <source>
        <dbReference type="ARBA" id="ARBA00023098"/>
    </source>
</evidence>
<dbReference type="CDD" id="cd00830">
    <property type="entry name" value="KAS_III"/>
    <property type="match status" value="1"/>
</dbReference>
<keyword evidence="10 13" id="KW-0511">Multifunctional enzyme</keyword>
<dbReference type="AlphaFoldDB" id="A0A0G3WIL4"/>
<evidence type="ECO:0000256" key="4">
    <source>
        <dbReference type="ARBA" id="ARBA00022490"/>
    </source>
</evidence>
<evidence type="ECO:0000256" key="7">
    <source>
        <dbReference type="ARBA" id="ARBA00022832"/>
    </source>
</evidence>
<dbReference type="Gene3D" id="3.40.47.10">
    <property type="match status" value="1"/>
</dbReference>
<comment type="domain">
    <text evidence="13">The last Arg residue of the ACP-binding site is essential for the weak association between ACP/AcpP and FabH.</text>
</comment>
<dbReference type="SUPFAM" id="SSF53901">
    <property type="entry name" value="Thiolase-like"/>
    <property type="match status" value="1"/>
</dbReference>
<evidence type="ECO:0000313" key="16">
    <source>
        <dbReference type="EMBL" id="AKL97730.1"/>
    </source>
</evidence>
<keyword evidence="6 13" id="KW-0808">Transferase</keyword>
<evidence type="ECO:0000256" key="10">
    <source>
        <dbReference type="ARBA" id="ARBA00023268"/>
    </source>
</evidence>
<dbReference type="PANTHER" id="PTHR34069:SF2">
    <property type="entry name" value="BETA-KETOACYL-[ACYL-CARRIER-PROTEIN] SYNTHASE III"/>
    <property type="match status" value="1"/>
</dbReference>
<keyword evidence="9 13" id="KW-0275">Fatty acid biosynthesis</keyword>
<dbReference type="NCBIfam" id="TIGR00747">
    <property type="entry name" value="fabH"/>
    <property type="match status" value="1"/>
</dbReference>
<dbReference type="GO" id="GO:0033818">
    <property type="term" value="F:beta-ketoacyl-acyl-carrier-protein synthase III activity"/>
    <property type="evidence" value="ECO:0007669"/>
    <property type="project" value="UniProtKB-UniRule"/>
</dbReference>
<keyword evidence="7 13" id="KW-0276">Fatty acid metabolism</keyword>
<dbReference type="Pfam" id="PF08545">
    <property type="entry name" value="ACP_syn_III"/>
    <property type="match status" value="1"/>
</dbReference>
<dbReference type="EMBL" id="CP009498">
    <property type="protein sequence ID" value="AKL97730.1"/>
    <property type="molecule type" value="Genomic_DNA"/>
</dbReference>
<dbReference type="GO" id="GO:0005737">
    <property type="term" value="C:cytoplasm"/>
    <property type="evidence" value="ECO:0007669"/>
    <property type="project" value="UniProtKB-SubCell"/>
</dbReference>
<evidence type="ECO:0000256" key="9">
    <source>
        <dbReference type="ARBA" id="ARBA00023160"/>
    </source>
</evidence>
<evidence type="ECO:0000256" key="13">
    <source>
        <dbReference type="HAMAP-Rule" id="MF_01815"/>
    </source>
</evidence>
<dbReference type="FunFam" id="3.40.47.10:FF:000004">
    <property type="entry name" value="3-oxoacyl-[acyl-carrier-protein] synthase 3"/>
    <property type="match status" value="1"/>
</dbReference>
<comment type="function">
    <text evidence="13">Catalyzes the condensation reaction of fatty acid synthesis by the addition to an acyl acceptor of two carbons from malonyl-ACP. Catalyzes the first condensation reaction which initiates fatty acid synthesis and may therefore play a role in governing the total rate of fatty acid production. Possesses both acetoacetyl-ACP synthase and acetyl transacylase activities. Its substrate specificity determines the biosynthesis of branched-chain and/or straight-chain of fatty acids.</text>
</comment>
<dbReference type="KEGG" id="epo:Epro_0351"/>
<dbReference type="EC" id="2.3.1.180" evidence="3 13"/>
<dbReference type="HAMAP" id="MF_01815">
    <property type="entry name" value="FabH"/>
    <property type="match status" value="1"/>
</dbReference>
<evidence type="ECO:0000256" key="12">
    <source>
        <dbReference type="ARBA" id="ARBA00051096"/>
    </source>
</evidence>
<comment type="subcellular location">
    <subcellularLocation>
        <location evidence="13">Cytoplasm</location>
    </subcellularLocation>
</comment>
<dbReference type="GO" id="GO:0044550">
    <property type="term" value="P:secondary metabolite biosynthetic process"/>
    <property type="evidence" value="ECO:0007669"/>
    <property type="project" value="TreeGrafter"/>
</dbReference>
<keyword evidence="11 13" id="KW-0012">Acyltransferase</keyword>
<evidence type="ECO:0000256" key="2">
    <source>
        <dbReference type="ARBA" id="ARBA00008642"/>
    </source>
</evidence>
<dbReference type="STRING" id="1408281.Epro_0351"/>
<feature type="active site" evidence="13">
    <location>
        <position position="293"/>
    </location>
</feature>
<organism evidence="16 17">
    <name type="scientific">Endomicrobium proavitum</name>
    <dbReference type="NCBI Taxonomy" id="1408281"/>
    <lineage>
        <taxon>Bacteria</taxon>
        <taxon>Pseudomonadati</taxon>
        <taxon>Elusimicrobiota</taxon>
        <taxon>Endomicrobiia</taxon>
        <taxon>Endomicrobiales</taxon>
        <taxon>Endomicrobiaceae</taxon>
        <taxon>Endomicrobium</taxon>
    </lineage>
</organism>
<dbReference type="GO" id="GO:0006633">
    <property type="term" value="P:fatty acid biosynthetic process"/>
    <property type="evidence" value="ECO:0007669"/>
    <property type="project" value="UniProtKB-UniRule"/>
</dbReference>
<name>A0A0G3WIL4_9BACT</name>
<dbReference type="UniPathway" id="UPA00094"/>
<dbReference type="InterPro" id="IPR004655">
    <property type="entry name" value="FabH"/>
</dbReference>
<comment type="pathway">
    <text evidence="1 13">Lipid metabolism; fatty acid biosynthesis.</text>
</comment>
<dbReference type="NCBIfam" id="NF006829">
    <property type="entry name" value="PRK09352.1"/>
    <property type="match status" value="1"/>
</dbReference>
<proteinExistence type="inferred from homology"/>
<keyword evidence="4 13" id="KW-0963">Cytoplasm</keyword>